<feature type="region of interest" description="Disordered" evidence="1">
    <location>
        <begin position="74"/>
        <end position="289"/>
    </location>
</feature>
<feature type="compositionally biased region" description="Acidic residues" evidence="1">
    <location>
        <begin position="162"/>
        <end position="171"/>
    </location>
</feature>
<reference evidence="2" key="2">
    <citation type="submission" date="2022-06" db="UniProtKB">
        <authorList>
            <consortium name="EnsemblMetazoa"/>
        </authorList>
    </citation>
    <scope>IDENTIFICATION</scope>
    <source>
        <strain evidence="2">DF5081</strain>
    </source>
</reference>
<evidence type="ECO:0000313" key="3">
    <source>
        <dbReference type="Proteomes" id="UP000005237"/>
    </source>
</evidence>
<feature type="compositionally biased region" description="Acidic residues" evidence="1">
    <location>
        <begin position="95"/>
        <end position="107"/>
    </location>
</feature>
<dbReference type="OMA" id="RWHEHAS"/>
<proteinExistence type="predicted"/>
<dbReference type="AlphaFoldDB" id="A0A8R1HZ61"/>
<evidence type="ECO:0000256" key="1">
    <source>
        <dbReference type="SAM" id="MobiDB-lite"/>
    </source>
</evidence>
<sequence length="653" mass="74146">MTSTRPKRITRHVTPAPIIEDDATIVRTCLDRLIYTVDVIARFDRTHDDIVAVNSGESSKTMAQVMSEVRWHEHASKARKDCPLGSTKKKRHYEEEEDEEEEEENPDEPSTSVKPPKTPKPTPDKKSTPSKAKLAALKKKADAARRKAQREAEKLAKKEEKEEVEDEDPEESYSGMPVLENATITEPTTPDDIDGVEEVQEKSPEITEEIVEPDSTVLDENNIEKFPEFEKAAPLENGTVTANMEAPASSSSSTSPSSPSPSTEEKFETIAVESSEQNAPIEQDEQEEQKIIDVPKQVLNGLCEIEEKKEEEEDNYDHELYPLDFVPCEKDVPGRVWCPPRLTCQATNEPVVAIGPLTELETLDLTLCSESLDFLLPAKGELILTRMLELQIPFLEMKLLNPEMSEEDRELNIKQLEIYEKQLDECHDKAALQRVRIANLPGADAPVIPLESECIVKFTEFDPTWYSSSRKWCFDKGENSEIEKFKLPLVHDMTDRSPIIQKRMLEFRETLSKIFEYKDFEQTYMQDPVFRELFKILEPLPYENGAVLEEAEDELMALISKHKIKFAAENPVLPMPATEDVGNEKDVEVEAATVRFLADVVDTVVFRELTDLPTYPHRIPIYKPGTAQPELATENELHPSTATESHVETQMEH</sequence>
<feature type="compositionally biased region" description="Acidic residues" evidence="1">
    <location>
        <begin position="189"/>
        <end position="198"/>
    </location>
</feature>
<protein>
    <submittedName>
        <fullName evidence="2">Uncharacterized protein</fullName>
    </submittedName>
</protein>
<keyword evidence="3" id="KW-1185">Reference proteome</keyword>
<dbReference type="EnsemblMetazoa" id="CJA11294.1">
    <property type="protein sequence ID" value="CJA11294.1"/>
    <property type="gene ID" value="WBGene00130498"/>
</dbReference>
<dbReference type="Proteomes" id="UP000005237">
    <property type="component" value="Unassembled WGS sequence"/>
</dbReference>
<feature type="compositionally biased region" description="Basic and acidic residues" evidence="1">
    <location>
        <begin position="139"/>
        <end position="161"/>
    </location>
</feature>
<organism evidence="2 3">
    <name type="scientific">Caenorhabditis japonica</name>
    <dbReference type="NCBI Taxonomy" id="281687"/>
    <lineage>
        <taxon>Eukaryota</taxon>
        <taxon>Metazoa</taxon>
        <taxon>Ecdysozoa</taxon>
        <taxon>Nematoda</taxon>
        <taxon>Chromadorea</taxon>
        <taxon>Rhabditida</taxon>
        <taxon>Rhabditina</taxon>
        <taxon>Rhabditomorpha</taxon>
        <taxon>Rhabditoidea</taxon>
        <taxon>Rhabditidae</taxon>
        <taxon>Peloderinae</taxon>
        <taxon>Caenorhabditis</taxon>
    </lineage>
</organism>
<evidence type="ECO:0000313" key="2">
    <source>
        <dbReference type="EnsemblMetazoa" id="CJA11294.1"/>
    </source>
</evidence>
<reference evidence="3" key="1">
    <citation type="submission" date="2010-08" db="EMBL/GenBank/DDBJ databases">
        <authorList>
            <consortium name="Caenorhabditis japonica Sequencing Consortium"/>
            <person name="Wilson R.K."/>
        </authorList>
    </citation>
    <scope>NUCLEOTIDE SEQUENCE [LARGE SCALE GENOMIC DNA]</scope>
    <source>
        <strain evidence="3">DF5081</strain>
    </source>
</reference>
<name>A0A8R1HZ61_CAEJA</name>
<accession>A0A8R1HZ61</accession>
<feature type="compositionally biased region" description="Low complexity" evidence="1">
    <location>
        <begin position="246"/>
        <end position="262"/>
    </location>
</feature>
<feature type="compositionally biased region" description="Basic and acidic residues" evidence="1">
    <location>
        <begin position="222"/>
        <end position="233"/>
    </location>
</feature>